<evidence type="ECO:0000313" key="1">
    <source>
        <dbReference type="EMBL" id="BCU71528.1"/>
    </source>
</evidence>
<name>A0A8D5U9V3_9CREN</name>
<dbReference type="InterPro" id="IPR002052">
    <property type="entry name" value="DNA_methylase_N6_adenine_CS"/>
</dbReference>
<dbReference type="AlphaFoldDB" id="A0A8D5U9V3"/>
<evidence type="ECO:0000313" key="2">
    <source>
        <dbReference type="Proteomes" id="UP000825123"/>
    </source>
</evidence>
<proteinExistence type="predicted"/>
<dbReference type="KEGG" id="csty:KN1_28250"/>
<protein>
    <recommendedName>
        <fullName evidence="3">DNA methylase</fullName>
    </recommendedName>
</protein>
<organism evidence="1 2">
    <name type="scientific">Stygiolobus caldivivus</name>
    <dbReference type="NCBI Taxonomy" id="2824673"/>
    <lineage>
        <taxon>Archaea</taxon>
        <taxon>Thermoproteota</taxon>
        <taxon>Thermoprotei</taxon>
        <taxon>Sulfolobales</taxon>
        <taxon>Sulfolobaceae</taxon>
        <taxon>Stygiolobus</taxon>
    </lineage>
</organism>
<sequence>MLRLLDDLKNYIPVVEKLILEKEKGGIKREVSLHRWWSKRYIYLYRSILASFLLENDEKFYEALINPEILDAHGLTYFEPLAGGGTGLVEASLYNYNAYGIDINPLAVKIIEGYSALRNDVNFNHINSIIEEAKKELSPIWSYKGSTVSYVLITRDKVPSWVMTKKNPFRKVILCPHCGNFFESESNEEKVIPCPHCGNLVEVTIKPLYKPKNVVDYFGWKAFGIVVDKTLLFDKNWLENRNRLLKEVELEVDIDIYIEELREGNRLIKANITRPEKIFTKAQLLTFHRLAERAKELSQVERLLLMLAASDSVKTCSLLCRWYPPLNEPVPYAGGIKGYWVPEYTVETNPLAVHARSTVISGIRNQMRIRKYKLRGEIHGMLGDALVKEYPKSDLIVIDPPYYKLSPSYSSLSFPHIVIINLFERISLKSALNKEIGKERYFDNLLTILKKSKESLKSDGRIVLIINMKSEWKNLYEVIEKVGLEIVNKYEILGESPGYLGRSQHRTNIIFILRPI</sequence>
<dbReference type="GO" id="GO:0003676">
    <property type="term" value="F:nucleic acid binding"/>
    <property type="evidence" value="ECO:0007669"/>
    <property type="project" value="InterPro"/>
</dbReference>
<reference evidence="1 2" key="1">
    <citation type="submission" date="2021-04" db="EMBL/GenBank/DDBJ databases">
        <title>Complete genome sequence of Stygiolobus sp. KN-1.</title>
        <authorList>
            <person name="Nakamura K."/>
            <person name="Sakai H."/>
            <person name="Kurosawa N."/>
        </authorList>
    </citation>
    <scope>NUCLEOTIDE SEQUENCE [LARGE SCALE GENOMIC DNA]</scope>
    <source>
        <strain evidence="1 2">KN-1</strain>
    </source>
</reference>
<keyword evidence="2" id="KW-1185">Reference proteome</keyword>
<evidence type="ECO:0008006" key="3">
    <source>
        <dbReference type="Google" id="ProtNLM"/>
    </source>
</evidence>
<dbReference type="GO" id="GO:0008168">
    <property type="term" value="F:methyltransferase activity"/>
    <property type="evidence" value="ECO:0007669"/>
    <property type="project" value="InterPro"/>
</dbReference>
<dbReference type="Proteomes" id="UP000825123">
    <property type="component" value="Chromosome"/>
</dbReference>
<dbReference type="EMBL" id="AP024597">
    <property type="protein sequence ID" value="BCU71528.1"/>
    <property type="molecule type" value="Genomic_DNA"/>
</dbReference>
<dbReference type="SUPFAM" id="SSF53335">
    <property type="entry name" value="S-adenosyl-L-methionine-dependent methyltransferases"/>
    <property type="match status" value="1"/>
</dbReference>
<dbReference type="PROSITE" id="PS00092">
    <property type="entry name" value="N6_MTASE"/>
    <property type="match status" value="1"/>
</dbReference>
<gene>
    <name evidence="1" type="ORF">KN1_28250</name>
</gene>
<accession>A0A8D5U9V3</accession>
<dbReference type="InterPro" id="IPR029063">
    <property type="entry name" value="SAM-dependent_MTases_sf"/>
</dbReference>
<dbReference type="Gene3D" id="3.40.50.150">
    <property type="entry name" value="Vaccinia Virus protein VP39"/>
    <property type="match status" value="1"/>
</dbReference>
<dbReference type="GO" id="GO:0032259">
    <property type="term" value="P:methylation"/>
    <property type="evidence" value="ECO:0007669"/>
    <property type="project" value="InterPro"/>
</dbReference>